<protein>
    <submittedName>
        <fullName evidence="5">GAF domain-containing protein</fullName>
    </submittedName>
</protein>
<name>A0A6L9SG02_9ACTN</name>
<dbReference type="InterPro" id="IPR051448">
    <property type="entry name" value="CdaR-like_regulators"/>
</dbReference>
<dbReference type="Gene3D" id="3.30.450.40">
    <property type="match status" value="1"/>
</dbReference>
<evidence type="ECO:0000313" key="5">
    <source>
        <dbReference type="EMBL" id="NEE03000.1"/>
    </source>
</evidence>
<dbReference type="Pfam" id="PF01590">
    <property type="entry name" value="GAF"/>
    <property type="match status" value="1"/>
</dbReference>
<feature type="compositionally biased region" description="Basic and acidic residues" evidence="3">
    <location>
        <begin position="328"/>
        <end position="343"/>
    </location>
</feature>
<feature type="region of interest" description="Disordered" evidence="3">
    <location>
        <begin position="328"/>
        <end position="353"/>
    </location>
</feature>
<feature type="coiled-coil region" evidence="2">
    <location>
        <begin position="257"/>
        <end position="284"/>
    </location>
</feature>
<dbReference type="Gene3D" id="1.10.10.2840">
    <property type="entry name" value="PucR C-terminal helix-turn-helix domain"/>
    <property type="match status" value="1"/>
</dbReference>
<keyword evidence="2" id="KW-0175">Coiled coil</keyword>
<evidence type="ECO:0000256" key="3">
    <source>
        <dbReference type="SAM" id="MobiDB-lite"/>
    </source>
</evidence>
<accession>A0A6L9SG02</accession>
<comment type="caution">
    <text evidence="5">The sequence shown here is derived from an EMBL/GenBank/DDBJ whole genome shotgun (WGS) entry which is preliminary data.</text>
</comment>
<sequence length="676" mass="71866">MTGDLDHPDDAHRDDAHDDGGGNGGGAAVDAETAAGHYFDMLLRDAPAVEYERPVVEARGVGADDRTVAALEQAKIAALRVRGVLHDYRRRESELTALYETANDLAGMRNLDQVLRAIVHRARVLLGTDIAYLTLREAESADTTMRVTSGSVSARFQQVRLGPGEGLGGLVATTAHPYVTANYSADDRFLHTEPIDSAVAEEGLVAILGVPLELNGQVIGVLFAANRRERPFTQAEIALLRSLATHAAIAIDTANLIDRTRTALAELNAANAELTARTEEVERAADAHDKLTDLLLRGAGTDDITAAVAELIGGDVELLDLAGDDAQQSRRIETADRTEREGTEPAADSVPAAVAESLTKGRAASRNGVWVAASAAGNEPLGALVVRRPTDLGPAEQRILERAAVVAALLLLLRRSVSDAEHRVRGELLDEVLADPGRDPETLRQRARKVATDLGRPHVVIVADAPQADPHRLRAAARHIAEVRHGLAGVRDHYTVITVPGDGAAEIARQVRADLRGAVGHPVTAGAAGPTDGLATFPPTYREALRCLQALQALGREDEAGVSEELGFVGLLLAESRSLESFVADAIGPLIDYDAERGTTLVETLAAYFAAGGSLTRAKATLHVHVNTVSQRLERISQLLGTEWQQPDRALELQLALRVHGLLRHGVDLGGDLGGR</sequence>
<dbReference type="SUPFAM" id="SSF55781">
    <property type="entry name" value="GAF domain-like"/>
    <property type="match status" value="1"/>
</dbReference>
<feature type="compositionally biased region" description="Basic and acidic residues" evidence="3">
    <location>
        <begin position="1"/>
        <end position="20"/>
    </location>
</feature>
<dbReference type="PANTHER" id="PTHR33744:SF1">
    <property type="entry name" value="DNA-BINDING TRANSCRIPTIONAL ACTIVATOR ADER"/>
    <property type="match status" value="1"/>
</dbReference>
<reference evidence="5 6" key="1">
    <citation type="submission" date="2020-02" db="EMBL/GenBank/DDBJ databases">
        <authorList>
            <person name="Li X.-J."/>
            <person name="Han X.-M."/>
        </authorList>
    </citation>
    <scope>NUCLEOTIDE SEQUENCE [LARGE SCALE GENOMIC DNA]</scope>
    <source>
        <strain evidence="5 6">CCTCC AB 2017055</strain>
    </source>
</reference>
<dbReference type="InterPro" id="IPR025736">
    <property type="entry name" value="PucR_C-HTH_dom"/>
</dbReference>
<proteinExistence type="inferred from homology"/>
<evidence type="ECO:0000259" key="4">
    <source>
        <dbReference type="SMART" id="SM00065"/>
    </source>
</evidence>
<dbReference type="InterPro" id="IPR041522">
    <property type="entry name" value="CdaR_GGDEF"/>
</dbReference>
<dbReference type="InterPro" id="IPR042070">
    <property type="entry name" value="PucR_C-HTH_sf"/>
</dbReference>
<dbReference type="Pfam" id="PF17853">
    <property type="entry name" value="GGDEF_2"/>
    <property type="match status" value="1"/>
</dbReference>
<evidence type="ECO:0000256" key="1">
    <source>
        <dbReference type="ARBA" id="ARBA00006754"/>
    </source>
</evidence>
<comment type="similarity">
    <text evidence="1">Belongs to the CdaR family.</text>
</comment>
<dbReference type="EMBL" id="JAAGOA010000018">
    <property type="protein sequence ID" value="NEE03000.1"/>
    <property type="molecule type" value="Genomic_DNA"/>
</dbReference>
<gene>
    <name evidence="5" type="ORF">G1H10_22815</name>
</gene>
<dbReference type="PANTHER" id="PTHR33744">
    <property type="entry name" value="CARBOHYDRATE DIACID REGULATOR"/>
    <property type="match status" value="1"/>
</dbReference>
<feature type="region of interest" description="Disordered" evidence="3">
    <location>
        <begin position="1"/>
        <end position="29"/>
    </location>
</feature>
<dbReference type="InterPro" id="IPR029016">
    <property type="entry name" value="GAF-like_dom_sf"/>
</dbReference>
<keyword evidence="6" id="KW-1185">Reference proteome</keyword>
<organism evidence="5 6">
    <name type="scientific">Phytoactinopolyspora halotolerans</name>
    <dbReference type="NCBI Taxonomy" id="1981512"/>
    <lineage>
        <taxon>Bacteria</taxon>
        <taxon>Bacillati</taxon>
        <taxon>Actinomycetota</taxon>
        <taxon>Actinomycetes</taxon>
        <taxon>Jiangellales</taxon>
        <taxon>Jiangellaceae</taxon>
        <taxon>Phytoactinopolyspora</taxon>
    </lineage>
</organism>
<evidence type="ECO:0000256" key="2">
    <source>
        <dbReference type="SAM" id="Coils"/>
    </source>
</evidence>
<dbReference type="Pfam" id="PF13556">
    <property type="entry name" value="HTH_30"/>
    <property type="match status" value="1"/>
</dbReference>
<feature type="domain" description="GAF" evidence="4">
    <location>
        <begin position="110"/>
        <end position="261"/>
    </location>
</feature>
<dbReference type="Proteomes" id="UP000475214">
    <property type="component" value="Unassembled WGS sequence"/>
</dbReference>
<dbReference type="SMART" id="SM00065">
    <property type="entry name" value="GAF"/>
    <property type="match status" value="1"/>
</dbReference>
<dbReference type="AlphaFoldDB" id="A0A6L9SG02"/>
<dbReference type="InterPro" id="IPR003018">
    <property type="entry name" value="GAF"/>
</dbReference>
<evidence type="ECO:0000313" key="6">
    <source>
        <dbReference type="Proteomes" id="UP000475214"/>
    </source>
</evidence>